<keyword evidence="3" id="KW-1185">Reference proteome</keyword>
<accession>A0AAN6Z520</accession>
<name>A0AAN6Z520_9PEZI</name>
<dbReference type="AlphaFoldDB" id="A0AAN6Z520"/>
<gene>
    <name evidence="2" type="ORF">N657DRAFT_642719</name>
</gene>
<dbReference type="GeneID" id="87829166"/>
<evidence type="ECO:0000313" key="2">
    <source>
        <dbReference type="EMBL" id="KAK4125960.1"/>
    </source>
</evidence>
<dbReference type="EMBL" id="MU853225">
    <property type="protein sequence ID" value="KAK4125960.1"/>
    <property type="molecule type" value="Genomic_DNA"/>
</dbReference>
<feature type="compositionally biased region" description="Basic and acidic residues" evidence="1">
    <location>
        <begin position="44"/>
        <end position="58"/>
    </location>
</feature>
<reference evidence="2" key="1">
    <citation type="journal article" date="2023" name="Mol. Phylogenet. Evol.">
        <title>Genome-scale phylogeny and comparative genomics of the fungal order Sordariales.</title>
        <authorList>
            <person name="Hensen N."/>
            <person name="Bonometti L."/>
            <person name="Westerberg I."/>
            <person name="Brannstrom I.O."/>
            <person name="Guillou S."/>
            <person name="Cros-Aarteil S."/>
            <person name="Calhoun S."/>
            <person name="Haridas S."/>
            <person name="Kuo A."/>
            <person name="Mondo S."/>
            <person name="Pangilinan J."/>
            <person name="Riley R."/>
            <person name="LaButti K."/>
            <person name="Andreopoulos B."/>
            <person name="Lipzen A."/>
            <person name="Chen C."/>
            <person name="Yan M."/>
            <person name="Daum C."/>
            <person name="Ng V."/>
            <person name="Clum A."/>
            <person name="Steindorff A."/>
            <person name="Ohm R.A."/>
            <person name="Martin F."/>
            <person name="Silar P."/>
            <person name="Natvig D.O."/>
            <person name="Lalanne C."/>
            <person name="Gautier V."/>
            <person name="Ament-Velasquez S.L."/>
            <person name="Kruys A."/>
            <person name="Hutchinson M.I."/>
            <person name="Powell A.J."/>
            <person name="Barry K."/>
            <person name="Miller A.N."/>
            <person name="Grigoriev I.V."/>
            <person name="Debuchy R."/>
            <person name="Gladieux P."/>
            <person name="Hiltunen Thoren M."/>
            <person name="Johannesson H."/>
        </authorList>
    </citation>
    <scope>NUCLEOTIDE SEQUENCE</scope>
    <source>
        <strain evidence="2">CBS 731.68</strain>
    </source>
</reference>
<sequence length="58" mass="6274">MPCSVLAPTQYYGSDALSTTYQQPDCENTEFGLYLDCPSNSLEDEAKPHSGDDGPRGT</sequence>
<evidence type="ECO:0000256" key="1">
    <source>
        <dbReference type="SAM" id="MobiDB-lite"/>
    </source>
</evidence>
<protein>
    <submittedName>
        <fullName evidence="2">Uncharacterized protein</fullName>
    </submittedName>
</protein>
<reference evidence="2" key="2">
    <citation type="submission" date="2023-05" db="EMBL/GenBank/DDBJ databases">
        <authorList>
            <consortium name="Lawrence Berkeley National Laboratory"/>
            <person name="Steindorff A."/>
            <person name="Hensen N."/>
            <person name="Bonometti L."/>
            <person name="Westerberg I."/>
            <person name="Brannstrom I.O."/>
            <person name="Guillou S."/>
            <person name="Cros-Aarteil S."/>
            <person name="Calhoun S."/>
            <person name="Haridas S."/>
            <person name="Kuo A."/>
            <person name="Mondo S."/>
            <person name="Pangilinan J."/>
            <person name="Riley R."/>
            <person name="Labutti K."/>
            <person name="Andreopoulos B."/>
            <person name="Lipzen A."/>
            <person name="Chen C."/>
            <person name="Yanf M."/>
            <person name="Daum C."/>
            <person name="Ng V."/>
            <person name="Clum A."/>
            <person name="Ohm R."/>
            <person name="Martin F."/>
            <person name="Silar P."/>
            <person name="Natvig D."/>
            <person name="Lalanne C."/>
            <person name="Gautier V."/>
            <person name="Ament-Velasquez S.L."/>
            <person name="Kruys A."/>
            <person name="Hutchinson M.I."/>
            <person name="Powell A.J."/>
            <person name="Barry K."/>
            <person name="Miller A.N."/>
            <person name="Grigoriev I.V."/>
            <person name="Debuchy R."/>
            <person name="Gladieux P."/>
            <person name="Thoren M.H."/>
            <person name="Johannesson H."/>
        </authorList>
    </citation>
    <scope>NUCLEOTIDE SEQUENCE</scope>
    <source>
        <strain evidence="2">CBS 731.68</strain>
    </source>
</reference>
<proteinExistence type="predicted"/>
<evidence type="ECO:0000313" key="3">
    <source>
        <dbReference type="Proteomes" id="UP001302602"/>
    </source>
</evidence>
<comment type="caution">
    <text evidence="2">The sequence shown here is derived from an EMBL/GenBank/DDBJ whole genome shotgun (WGS) entry which is preliminary data.</text>
</comment>
<dbReference type="RefSeq" id="XP_062649731.1">
    <property type="nucleotide sequence ID" value="XM_062792397.1"/>
</dbReference>
<dbReference type="Proteomes" id="UP001302602">
    <property type="component" value="Unassembled WGS sequence"/>
</dbReference>
<feature type="region of interest" description="Disordered" evidence="1">
    <location>
        <begin position="37"/>
        <end position="58"/>
    </location>
</feature>
<organism evidence="2 3">
    <name type="scientific">Parathielavia appendiculata</name>
    <dbReference type="NCBI Taxonomy" id="2587402"/>
    <lineage>
        <taxon>Eukaryota</taxon>
        <taxon>Fungi</taxon>
        <taxon>Dikarya</taxon>
        <taxon>Ascomycota</taxon>
        <taxon>Pezizomycotina</taxon>
        <taxon>Sordariomycetes</taxon>
        <taxon>Sordariomycetidae</taxon>
        <taxon>Sordariales</taxon>
        <taxon>Chaetomiaceae</taxon>
        <taxon>Parathielavia</taxon>
    </lineage>
</organism>